<dbReference type="EMBL" id="FNFO01000008">
    <property type="protein sequence ID" value="SDL85063.1"/>
    <property type="molecule type" value="Genomic_DNA"/>
</dbReference>
<keyword evidence="5" id="KW-1185">Reference proteome</keyword>
<accession>A0A1G9NF93</accession>
<dbReference type="InterPro" id="IPR036513">
    <property type="entry name" value="STAS_dom_sf"/>
</dbReference>
<protein>
    <recommendedName>
        <fullName evidence="2">Anti-sigma factor antagonist</fullName>
    </recommendedName>
</protein>
<evidence type="ECO:0000259" key="3">
    <source>
        <dbReference type="PROSITE" id="PS50801"/>
    </source>
</evidence>
<evidence type="ECO:0000313" key="4">
    <source>
        <dbReference type="EMBL" id="SDL85063.1"/>
    </source>
</evidence>
<dbReference type="GO" id="GO:0043856">
    <property type="term" value="F:anti-sigma factor antagonist activity"/>
    <property type="evidence" value="ECO:0007669"/>
    <property type="project" value="InterPro"/>
</dbReference>
<evidence type="ECO:0000313" key="5">
    <source>
        <dbReference type="Proteomes" id="UP000198510"/>
    </source>
</evidence>
<dbReference type="RefSeq" id="WP_089685312.1">
    <property type="nucleotide sequence ID" value="NZ_FNFO01000008.1"/>
</dbReference>
<dbReference type="OrthoDB" id="9795051at2"/>
<organism evidence="4 5">
    <name type="scientific">Catalinimonas alkaloidigena</name>
    <dbReference type="NCBI Taxonomy" id="1075417"/>
    <lineage>
        <taxon>Bacteria</taxon>
        <taxon>Pseudomonadati</taxon>
        <taxon>Bacteroidota</taxon>
        <taxon>Cytophagia</taxon>
        <taxon>Cytophagales</taxon>
        <taxon>Catalimonadaceae</taxon>
        <taxon>Catalinimonas</taxon>
    </lineage>
</organism>
<dbReference type="Pfam" id="PF01740">
    <property type="entry name" value="STAS"/>
    <property type="match status" value="1"/>
</dbReference>
<dbReference type="Gene3D" id="3.30.750.24">
    <property type="entry name" value="STAS domain"/>
    <property type="match status" value="1"/>
</dbReference>
<evidence type="ECO:0000256" key="1">
    <source>
        <dbReference type="ARBA" id="ARBA00009013"/>
    </source>
</evidence>
<dbReference type="AlphaFoldDB" id="A0A1G9NF93"/>
<reference evidence="4 5" key="1">
    <citation type="submission" date="2016-10" db="EMBL/GenBank/DDBJ databases">
        <authorList>
            <person name="de Groot N.N."/>
        </authorList>
    </citation>
    <scope>NUCLEOTIDE SEQUENCE [LARGE SCALE GENOMIC DNA]</scope>
    <source>
        <strain evidence="4 5">DSM 25186</strain>
    </source>
</reference>
<gene>
    <name evidence="4" type="ORF">SAMN05421823_108274</name>
</gene>
<dbReference type="CDD" id="cd07043">
    <property type="entry name" value="STAS_anti-anti-sigma_factors"/>
    <property type="match status" value="1"/>
</dbReference>
<evidence type="ECO:0000256" key="2">
    <source>
        <dbReference type="RuleBase" id="RU003749"/>
    </source>
</evidence>
<name>A0A1G9NF93_9BACT</name>
<feature type="domain" description="STAS" evidence="3">
    <location>
        <begin position="1"/>
        <end position="110"/>
    </location>
</feature>
<sequence>MELFVNTEENFCIIKVRGELDASSSISLDQTIERVVADGAKNILVDCSELNYISSAGLGVFMSYLKEFEESNINLVLFEVSDKVKGVFEILGLDELIHITPTKEEAKNMANASTS</sequence>
<comment type="similarity">
    <text evidence="1 2">Belongs to the anti-sigma-factor antagonist family.</text>
</comment>
<dbReference type="PROSITE" id="PS50801">
    <property type="entry name" value="STAS"/>
    <property type="match status" value="1"/>
</dbReference>
<dbReference type="InterPro" id="IPR003658">
    <property type="entry name" value="Anti-sigma_ant"/>
</dbReference>
<dbReference type="InterPro" id="IPR002645">
    <property type="entry name" value="STAS_dom"/>
</dbReference>
<dbReference type="Proteomes" id="UP000198510">
    <property type="component" value="Unassembled WGS sequence"/>
</dbReference>
<dbReference type="SUPFAM" id="SSF52091">
    <property type="entry name" value="SpoIIaa-like"/>
    <property type="match status" value="1"/>
</dbReference>
<dbReference type="PANTHER" id="PTHR33495">
    <property type="entry name" value="ANTI-SIGMA FACTOR ANTAGONIST TM_1081-RELATED-RELATED"/>
    <property type="match status" value="1"/>
</dbReference>
<dbReference type="STRING" id="1075417.SAMN05421823_108274"/>
<dbReference type="NCBIfam" id="TIGR00377">
    <property type="entry name" value="ant_ant_sig"/>
    <property type="match status" value="1"/>
</dbReference>
<proteinExistence type="inferred from homology"/>